<dbReference type="Gene3D" id="3.40.50.300">
    <property type="entry name" value="P-loop containing nucleotide triphosphate hydrolases"/>
    <property type="match status" value="1"/>
</dbReference>
<dbReference type="RefSeq" id="WP_093669420.1">
    <property type="nucleotide sequence ID" value="NZ_FOOY01000003.1"/>
</dbReference>
<evidence type="ECO:0000313" key="4">
    <source>
        <dbReference type="Proteomes" id="UP000198752"/>
    </source>
</evidence>
<dbReference type="Pfam" id="PF17863">
    <property type="entry name" value="AAA_lid_2"/>
    <property type="match status" value="1"/>
</dbReference>
<accession>A0A1I2N7V6</accession>
<dbReference type="SUPFAM" id="SSF52540">
    <property type="entry name" value="P-loop containing nucleoside triphosphate hydrolases"/>
    <property type="match status" value="1"/>
</dbReference>
<protein>
    <submittedName>
        <fullName evidence="3">MoxR-like ATPase</fullName>
    </submittedName>
</protein>
<dbReference type="AlphaFoldDB" id="A0A1I2N7V6"/>
<dbReference type="Proteomes" id="UP000198752">
    <property type="component" value="Unassembled WGS sequence"/>
</dbReference>
<dbReference type="STRING" id="269670.SAMN02982927_00348"/>
<evidence type="ECO:0000259" key="2">
    <source>
        <dbReference type="Pfam" id="PF17863"/>
    </source>
</evidence>
<sequence length="314" mass="35245">MNKNLESLKNNVRTVLTGKDKMVEFIFIAMICEGHLLMEDVPGTGKTMMAKIIAKSIKGKFRRVQFTPDLLPSDITGIRFFNPKTQNFELKMGPVMTNILLADEINRATPRAQSSLLEVMEERQVTIEGETFAIDKPFLVIATQNPIESQGTFALPEAQMDRFFMQISSGYPDFNEEKEMLRLHRMGNPLEKIEAVIEQETIAHLQEQVKAVKMSEPVEDYLLHIVRATRAHDWVANGVSPRGTLAFMRGAQAKALIHGRDYVVPEDVKAMAAPILAHRLVLSMEGELHATKERVINAVLEHIDVPVEAGASQK</sequence>
<dbReference type="Pfam" id="PF07726">
    <property type="entry name" value="AAA_3"/>
    <property type="match status" value="1"/>
</dbReference>
<dbReference type="CDD" id="cd00009">
    <property type="entry name" value="AAA"/>
    <property type="match status" value="1"/>
</dbReference>
<reference evidence="4" key="1">
    <citation type="submission" date="2016-10" db="EMBL/GenBank/DDBJ databases">
        <authorList>
            <person name="Varghese N."/>
            <person name="Submissions S."/>
        </authorList>
    </citation>
    <scope>NUCLEOTIDE SEQUENCE [LARGE SCALE GENOMIC DNA]</scope>
    <source>
        <strain evidence="4">ATCC 700379</strain>
    </source>
</reference>
<dbReference type="InterPro" id="IPR011703">
    <property type="entry name" value="ATPase_AAA-3"/>
</dbReference>
<dbReference type="PANTHER" id="PTHR42759">
    <property type="entry name" value="MOXR FAMILY PROTEIN"/>
    <property type="match status" value="1"/>
</dbReference>
<dbReference type="GO" id="GO:0005524">
    <property type="term" value="F:ATP binding"/>
    <property type="evidence" value="ECO:0007669"/>
    <property type="project" value="InterPro"/>
</dbReference>
<dbReference type="OrthoDB" id="9808397at2"/>
<proteinExistence type="predicted"/>
<dbReference type="EMBL" id="FOOY01000003">
    <property type="protein sequence ID" value="SFF99954.1"/>
    <property type="molecule type" value="Genomic_DNA"/>
</dbReference>
<dbReference type="Gene3D" id="1.10.8.80">
    <property type="entry name" value="Magnesium chelatase subunit I, C-Terminal domain"/>
    <property type="match status" value="1"/>
</dbReference>
<dbReference type="InterPro" id="IPR041628">
    <property type="entry name" value="ChlI/MoxR_AAA_lid"/>
</dbReference>
<gene>
    <name evidence="3" type="ORF">SAMN02982927_00348</name>
</gene>
<evidence type="ECO:0000313" key="3">
    <source>
        <dbReference type="EMBL" id="SFF99954.1"/>
    </source>
</evidence>
<dbReference type="InterPro" id="IPR027417">
    <property type="entry name" value="P-loop_NTPase"/>
</dbReference>
<evidence type="ECO:0000259" key="1">
    <source>
        <dbReference type="Pfam" id="PF07726"/>
    </source>
</evidence>
<dbReference type="InterPro" id="IPR050764">
    <property type="entry name" value="CbbQ/NirQ/NorQ/GpvN"/>
</dbReference>
<name>A0A1I2N7V6_9BACL</name>
<feature type="domain" description="ChlI/MoxR AAA lid" evidence="2">
    <location>
        <begin position="227"/>
        <end position="294"/>
    </location>
</feature>
<keyword evidence="4" id="KW-1185">Reference proteome</keyword>
<dbReference type="GO" id="GO:0016887">
    <property type="term" value="F:ATP hydrolysis activity"/>
    <property type="evidence" value="ECO:0007669"/>
    <property type="project" value="InterPro"/>
</dbReference>
<feature type="domain" description="ATPase AAA-3" evidence="1">
    <location>
        <begin position="35"/>
        <end position="165"/>
    </location>
</feature>
<dbReference type="PIRSF" id="PIRSF002849">
    <property type="entry name" value="AAA_ATPase_chaperone_MoxR_prd"/>
    <property type="match status" value="1"/>
</dbReference>
<dbReference type="PANTHER" id="PTHR42759:SF5">
    <property type="entry name" value="METHANOL DEHYDROGENASE REGULATOR"/>
    <property type="match status" value="1"/>
</dbReference>
<organism evidence="3 4">
    <name type="scientific">Sporolactobacillus nakayamae</name>
    <dbReference type="NCBI Taxonomy" id="269670"/>
    <lineage>
        <taxon>Bacteria</taxon>
        <taxon>Bacillati</taxon>
        <taxon>Bacillota</taxon>
        <taxon>Bacilli</taxon>
        <taxon>Bacillales</taxon>
        <taxon>Sporolactobacillaceae</taxon>
        <taxon>Sporolactobacillus</taxon>
    </lineage>
</organism>